<dbReference type="EMBL" id="JRHC01000005">
    <property type="protein sequence ID" value="KJF42580.1"/>
    <property type="molecule type" value="Genomic_DNA"/>
</dbReference>
<name>A0A0D8J6I4_9BACT</name>
<protein>
    <submittedName>
        <fullName evidence="1">Uncharacterized protein</fullName>
    </submittedName>
</protein>
<dbReference type="AlphaFoldDB" id="A0A0D8J6I4"/>
<dbReference type="Proteomes" id="UP000032544">
    <property type="component" value="Unassembled WGS sequence"/>
</dbReference>
<gene>
    <name evidence="1" type="ORF">LH29_18710</name>
</gene>
<keyword evidence="2" id="KW-1185">Reference proteome</keyword>
<accession>A0A0D8J6I4</accession>
<evidence type="ECO:0000313" key="1">
    <source>
        <dbReference type="EMBL" id="KJF42580.1"/>
    </source>
</evidence>
<comment type="caution">
    <text evidence="1">The sequence shown here is derived from an EMBL/GenBank/DDBJ whole genome shotgun (WGS) entry which is preliminary data.</text>
</comment>
<evidence type="ECO:0000313" key="2">
    <source>
        <dbReference type="Proteomes" id="UP000032544"/>
    </source>
</evidence>
<sequence length="76" mass="8538">MVTSRVTEVDGTTTQVIKGYDATTLNTDPNMELIFGELKPLSSLFSAAIKRMKDKSEAKAFDEIRDRKLDGVYYLC</sequence>
<reference evidence="1 2" key="1">
    <citation type="submission" date="2014-09" db="EMBL/GenBank/DDBJ databases">
        <title>Draft Genome Sequence of Draconibacterium sp. JN14CK-3.</title>
        <authorList>
            <person name="Dong C."/>
            <person name="Lai Q."/>
            <person name="Shao Z."/>
        </authorList>
    </citation>
    <scope>NUCLEOTIDE SEQUENCE [LARGE SCALE GENOMIC DNA]</scope>
    <source>
        <strain evidence="1 2">JN14CK-3</strain>
    </source>
</reference>
<organism evidence="1 2">
    <name type="scientific">Draconibacterium sediminis</name>
    <dbReference type="NCBI Taxonomy" id="1544798"/>
    <lineage>
        <taxon>Bacteria</taxon>
        <taxon>Pseudomonadati</taxon>
        <taxon>Bacteroidota</taxon>
        <taxon>Bacteroidia</taxon>
        <taxon>Marinilabiliales</taxon>
        <taxon>Prolixibacteraceae</taxon>
        <taxon>Draconibacterium</taxon>
    </lineage>
</organism>
<proteinExistence type="predicted"/>